<evidence type="ECO:0000259" key="8">
    <source>
        <dbReference type="Pfam" id="PF14322"/>
    </source>
</evidence>
<name>A0A413E0K6_BACSE</name>
<dbReference type="Proteomes" id="UP000284777">
    <property type="component" value="Unassembled WGS sequence"/>
</dbReference>
<evidence type="ECO:0000256" key="5">
    <source>
        <dbReference type="ARBA" id="ARBA00023237"/>
    </source>
</evidence>
<evidence type="ECO:0000256" key="4">
    <source>
        <dbReference type="ARBA" id="ARBA00023136"/>
    </source>
</evidence>
<keyword evidence="3 6" id="KW-0732">Signal</keyword>
<evidence type="ECO:0000313" key="10">
    <source>
        <dbReference type="Proteomes" id="UP000284777"/>
    </source>
</evidence>
<keyword evidence="5" id="KW-0998">Cell outer membrane</keyword>
<dbReference type="EMBL" id="QSBD01000017">
    <property type="protein sequence ID" value="RGW96279.1"/>
    <property type="molecule type" value="Genomic_DNA"/>
</dbReference>
<dbReference type="InterPro" id="IPR033985">
    <property type="entry name" value="SusD-like_N"/>
</dbReference>
<dbReference type="Pfam" id="PF07980">
    <property type="entry name" value="SusD_RagB"/>
    <property type="match status" value="1"/>
</dbReference>
<feature type="domain" description="SusD-like N-terminal" evidence="8">
    <location>
        <begin position="23"/>
        <end position="233"/>
    </location>
</feature>
<dbReference type="PROSITE" id="PS51257">
    <property type="entry name" value="PROKAR_LIPOPROTEIN"/>
    <property type="match status" value="1"/>
</dbReference>
<dbReference type="AlphaFoldDB" id="A0A413E0K6"/>
<dbReference type="InterPro" id="IPR012944">
    <property type="entry name" value="SusD_RagB_dom"/>
</dbReference>
<organism evidence="9 10">
    <name type="scientific">Bacteroides stercoris</name>
    <dbReference type="NCBI Taxonomy" id="46506"/>
    <lineage>
        <taxon>Bacteria</taxon>
        <taxon>Pseudomonadati</taxon>
        <taxon>Bacteroidota</taxon>
        <taxon>Bacteroidia</taxon>
        <taxon>Bacteroidales</taxon>
        <taxon>Bacteroidaceae</taxon>
        <taxon>Bacteroides</taxon>
    </lineage>
</organism>
<dbReference type="GO" id="GO:0009279">
    <property type="term" value="C:cell outer membrane"/>
    <property type="evidence" value="ECO:0007669"/>
    <property type="project" value="UniProtKB-SubCell"/>
</dbReference>
<evidence type="ECO:0000256" key="6">
    <source>
        <dbReference type="SAM" id="SignalP"/>
    </source>
</evidence>
<dbReference type="SUPFAM" id="SSF48452">
    <property type="entry name" value="TPR-like"/>
    <property type="match status" value="1"/>
</dbReference>
<dbReference type="Pfam" id="PF14322">
    <property type="entry name" value="SusD-like_3"/>
    <property type="match status" value="1"/>
</dbReference>
<proteinExistence type="inferred from homology"/>
<gene>
    <name evidence="9" type="ORF">DWV41_11295</name>
</gene>
<feature type="domain" description="RagB/SusD" evidence="7">
    <location>
        <begin position="350"/>
        <end position="512"/>
    </location>
</feature>
<protein>
    <submittedName>
        <fullName evidence="9">RagB/SusD family nutrient uptake outer membrane protein</fullName>
    </submittedName>
</protein>
<evidence type="ECO:0000256" key="2">
    <source>
        <dbReference type="ARBA" id="ARBA00006275"/>
    </source>
</evidence>
<keyword evidence="4" id="KW-0472">Membrane</keyword>
<feature type="signal peptide" evidence="6">
    <location>
        <begin position="1"/>
        <end position="23"/>
    </location>
</feature>
<sequence>MKKKNIFVLALTAALGLSSCDMDKDPYTSYPMDKYMVNVQQFVDARQGLYDPFRTMTTGAATLAPEFMTELFMPMVFFSNTYGDMSSWNIEEANGTIETIWSNYYTMIARANYIIDSYERAKEGRGEFTEEELQKVAVIIGEAYFVRAYSYFNMALLYCDVYDKNQAETQMGLPLQLKYEPSQYAEKYPGRSTLAATYKQVLEDLTSAKSMITSEKSLNYISQHTLQAFEARVALHIKEYGKAAELSAALIGTGKYPLVKSSEALNNLWLYDEGSEIIWQIYQAVPDEVGGSLGLPFHGQYLGASGYPYAAQRPDFHPTTTLLELYGDGDMRAGVYFRQYTLDQFGVPSMFIYTFNKFPGNPLLQKSGLSTDNWYTNISEPFMIAEQYLIAAEAYLEDGNAPEAAKYLNALRSSRIQGYVNETFSDTGDLRQAIRDERTKELVGEGFHFYDLKRWKLGFNRSDTEQVTGVQSTVSYFSKLEIEAGDYRFTWPIPKAEIDANPQLKDEQNPGY</sequence>
<evidence type="ECO:0000256" key="3">
    <source>
        <dbReference type="ARBA" id="ARBA00022729"/>
    </source>
</evidence>
<feature type="chain" id="PRO_5019330306" evidence="6">
    <location>
        <begin position="24"/>
        <end position="512"/>
    </location>
</feature>
<comment type="similarity">
    <text evidence="2">Belongs to the SusD family.</text>
</comment>
<dbReference type="Gene3D" id="1.25.40.390">
    <property type="match status" value="1"/>
</dbReference>
<evidence type="ECO:0000259" key="7">
    <source>
        <dbReference type="Pfam" id="PF07980"/>
    </source>
</evidence>
<dbReference type="InterPro" id="IPR011990">
    <property type="entry name" value="TPR-like_helical_dom_sf"/>
</dbReference>
<comment type="subcellular location">
    <subcellularLocation>
        <location evidence="1">Cell outer membrane</location>
    </subcellularLocation>
</comment>
<comment type="caution">
    <text evidence="9">The sequence shown here is derived from an EMBL/GenBank/DDBJ whole genome shotgun (WGS) entry which is preliminary data.</text>
</comment>
<evidence type="ECO:0000256" key="1">
    <source>
        <dbReference type="ARBA" id="ARBA00004442"/>
    </source>
</evidence>
<evidence type="ECO:0000313" key="9">
    <source>
        <dbReference type="EMBL" id="RGW96279.1"/>
    </source>
</evidence>
<dbReference type="RefSeq" id="WP_117902398.1">
    <property type="nucleotide sequence ID" value="NZ_QSBD01000017.1"/>
</dbReference>
<accession>A0A413E0K6</accession>
<reference evidence="9 10" key="1">
    <citation type="submission" date="2018-08" db="EMBL/GenBank/DDBJ databases">
        <title>A genome reference for cultivated species of the human gut microbiota.</title>
        <authorList>
            <person name="Zou Y."/>
            <person name="Xue W."/>
            <person name="Luo G."/>
        </authorList>
    </citation>
    <scope>NUCLEOTIDE SEQUENCE [LARGE SCALE GENOMIC DNA]</scope>
    <source>
        <strain evidence="9 10">AF05-4</strain>
    </source>
</reference>